<evidence type="ECO:0000313" key="2">
    <source>
        <dbReference type="Proteomes" id="UP000242699"/>
    </source>
</evidence>
<dbReference type="EMBL" id="PXYT01000008">
    <property type="protein sequence ID" value="PSR30663.1"/>
    <property type="molecule type" value="Genomic_DNA"/>
</dbReference>
<dbReference type="AlphaFoldDB" id="A0A2T2X827"/>
<accession>A0A2T2X827</accession>
<evidence type="ECO:0000313" key="1">
    <source>
        <dbReference type="EMBL" id="PSR30663.1"/>
    </source>
</evidence>
<gene>
    <name evidence="1" type="ORF">C7B43_05060</name>
</gene>
<organism evidence="1 2">
    <name type="scientific">Sulfobacillus benefaciens</name>
    <dbReference type="NCBI Taxonomy" id="453960"/>
    <lineage>
        <taxon>Bacteria</taxon>
        <taxon>Bacillati</taxon>
        <taxon>Bacillota</taxon>
        <taxon>Clostridia</taxon>
        <taxon>Eubacteriales</taxon>
        <taxon>Clostridiales Family XVII. Incertae Sedis</taxon>
        <taxon>Sulfobacillus</taxon>
    </lineage>
</organism>
<dbReference type="Proteomes" id="UP000242699">
    <property type="component" value="Unassembled WGS sequence"/>
</dbReference>
<proteinExistence type="predicted"/>
<protein>
    <submittedName>
        <fullName evidence="1">Uncharacterized protein</fullName>
    </submittedName>
</protein>
<name>A0A2T2X827_9FIRM</name>
<sequence>MQHLTFSVDSRDAAIALKDMIWDQFGVRGEVELIPQEHEKYRVNVISEKTLSTSQLEKLPGKLV</sequence>
<comment type="caution">
    <text evidence="1">The sequence shown here is derived from an EMBL/GenBank/DDBJ whole genome shotgun (WGS) entry which is preliminary data.</text>
</comment>
<reference evidence="1 2" key="1">
    <citation type="journal article" date="2014" name="BMC Genomics">
        <title>Comparison of environmental and isolate Sulfobacillus genomes reveals diverse carbon, sulfur, nitrogen, and hydrogen metabolisms.</title>
        <authorList>
            <person name="Justice N.B."/>
            <person name="Norman A."/>
            <person name="Brown C.T."/>
            <person name="Singh A."/>
            <person name="Thomas B.C."/>
            <person name="Banfield J.F."/>
        </authorList>
    </citation>
    <scope>NUCLEOTIDE SEQUENCE [LARGE SCALE GENOMIC DNA]</scope>
    <source>
        <strain evidence="1">AMDSBA1</strain>
    </source>
</reference>